<dbReference type="AlphaFoldDB" id="I0HL58"/>
<evidence type="ECO:0000313" key="3">
    <source>
        <dbReference type="Proteomes" id="UP000007883"/>
    </source>
</evidence>
<dbReference type="Proteomes" id="UP000007883">
    <property type="component" value="Chromosome"/>
</dbReference>
<protein>
    <submittedName>
        <fullName evidence="2">Uncharacterized protein</fullName>
    </submittedName>
</protein>
<gene>
    <name evidence="2" type="ordered locus">RGE_04000</name>
</gene>
<dbReference type="STRING" id="983917.RGE_04000"/>
<dbReference type="HOGENOM" id="CLU_1255180_0_0_4"/>
<dbReference type="RefSeq" id="WP_014426621.1">
    <property type="nucleotide sequence ID" value="NC_017075.1"/>
</dbReference>
<dbReference type="EMBL" id="AP012320">
    <property type="protein sequence ID" value="BAL93745.1"/>
    <property type="molecule type" value="Genomic_DNA"/>
</dbReference>
<name>I0HL58_RUBGI</name>
<dbReference type="KEGG" id="rge:RGE_04000"/>
<organism evidence="2 3">
    <name type="scientific">Rubrivivax gelatinosus (strain NBRC 100245 / IL144)</name>
    <dbReference type="NCBI Taxonomy" id="983917"/>
    <lineage>
        <taxon>Bacteria</taxon>
        <taxon>Pseudomonadati</taxon>
        <taxon>Pseudomonadota</taxon>
        <taxon>Betaproteobacteria</taxon>
        <taxon>Burkholderiales</taxon>
        <taxon>Sphaerotilaceae</taxon>
        <taxon>Rubrivivax</taxon>
    </lineage>
</organism>
<proteinExistence type="predicted"/>
<evidence type="ECO:0000256" key="1">
    <source>
        <dbReference type="SAM" id="MobiDB-lite"/>
    </source>
</evidence>
<evidence type="ECO:0000313" key="2">
    <source>
        <dbReference type="EMBL" id="BAL93745.1"/>
    </source>
</evidence>
<dbReference type="PATRIC" id="fig|983917.3.peg.393"/>
<reference evidence="2 3" key="1">
    <citation type="journal article" date="2012" name="J. Bacteriol.">
        <title>Complete genome sequence of phototrophic betaproteobacterium Rubrivivax gelatinosus IL144.</title>
        <authorList>
            <person name="Nagashima S."/>
            <person name="Kamimura A."/>
            <person name="Shimizu T."/>
            <person name="Nakamura-isaki S."/>
            <person name="Aono E."/>
            <person name="Sakamoto K."/>
            <person name="Ichikawa N."/>
            <person name="Nakazawa H."/>
            <person name="Sekine M."/>
            <person name="Yamazaki S."/>
            <person name="Fujita N."/>
            <person name="Shimada K."/>
            <person name="Hanada S."/>
            <person name="Nagashima K.V.P."/>
        </authorList>
    </citation>
    <scope>NUCLEOTIDE SEQUENCE [LARGE SCALE GENOMIC DNA]</scope>
    <source>
        <strain evidence="3">NBRC 100245 / IL144</strain>
    </source>
</reference>
<sequence>MNDSQHPVESPEPGHDPAAPAAGFSARRRRLLRIAGGAAPASLMLVGRPVHATYNCVSTSAWGSAMVSASATAGSSHSTPIDCWSYSHWCNNTSYGSYGKPWDKLCSKLNKYQGDFTKAKANIKISDCGIVTPTGLDKSYKVYDALMGTCTGSSDFTKNIMVALLNQMLLGTSSLSPTRCAPAPDVYTMAGGNYRLPSGKSWGKTEINDYVKKNYLSRPN</sequence>
<keyword evidence="3" id="KW-1185">Reference proteome</keyword>
<feature type="region of interest" description="Disordered" evidence="1">
    <location>
        <begin position="1"/>
        <end position="21"/>
    </location>
</feature>
<accession>I0HL58</accession>